<dbReference type="InterPro" id="IPR020846">
    <property type="entry name" value="MFS_dom"/>
</dbReference>
<comment type="subcellular location">
    <subcellularLocation>
        <location evidence="1">Cell membrane</location>
        <topology evidence="1">Multi-pass membrane protein</topology>
    </subcellularLocation>
</comment>
<evidence type="ECO:0000256" key="7">
    <source>
        <dbReference type="SAM" id="Phobius"/>
    </source>
</evidence>
<keyword evidence="6 7" id="KW-0472">Membrane</keyword>
<feature type="transmembrane region" description="Helical" evidence="7">
    <location>
        <begin position="99"/>
        <end position="118"/>
    </location>
</feature>
<sequence>MFINGKFLLLWLASIFAGLSISIYILVEQWYVVKTLDLKASLGVVMMATTIPRVLLMAVGGVLADRLKRSNIIFVSFLIRGLLTGCMAFFVFINQLDLWILLIFALLFGALDALFWPARDSILPLIVKREQLTRANSFMQTTKQLSVILGPVLGSILLSTISYKGVFTTIAILLVLGSLIIAKIKEQQSKKEKTFSFWQELKDGIVYVRRSTLLSTIMLIFIVVNFLFIGPLMMGIPLIVDEKIHGSALDLSYLQSSFAGGMLLGALAIGTLNPQKKRGMIAILVIGIEGFILGLLSQVNETW</sequence>
<protein>
    <submittedName>
        <fullName evidence="9">MFS transporter</fullName>
    </submittedName>
</protein>
<feature type="transmembrane region" description="Helical" evidence="7">
    <location>
        <begin position="42"/>
        <end position="64"/>
    </location>
</feature>
<dbReference type="Gene3D" id="1.20.1250.20">
    <property type="entry name" value="MFS general substrate transporter like domains"/>
    <property type="match status" value="1"/>
</dbReference>
<dbReference type="EMBL" id="JANRHH010000052">
    <property type="protein sequence ID" value="MDN4595194.1"/>
    <property type="molecule type" value="Genomic_DNA"/>
</dbReference>
<keyword evidence="5 7" id="KW-1133">Transmembrane helix</keyword>
<evidence type="ECO:0000256" key="6">
    <source>
        <dbReference type="ARBA" id="ARBA00023136"/>
    </source>
</evidence>
<feature type="transmembrane region" description="Helical" evidence="7">
    <location>
        <begin position="138"/>
        <end position="159"/>
    </location>
</feature>
<feature type="transmembrane region" description="Helical" evidence="7">
    <location>
        <begin position="165"/>
        <end position="184"/>
    </location>
</feature>
<evidence type="ECO:0000256" key="5">
    <source>
        <dbReference type="ARBA" id="ARBA00022989"/>
    </source>
</evidence>
<gene>
    <name evidence="9" type="ORF">NWF35_15095</name>
</gene>
<dbReference type="Proteomes" id="UP001174196">
    <property type="component" value="Unassembled WGS sequence"/>
</dbReference>
<dbReference type="InterPro" id="IPR036259">
    <property type="entry name" value="MFS_trans_sf"/>
</dbReference>
<dbReference type="RefSeq" id="WP_301240214.1">
    <property type="nucleotide sequence ID" value="NZ_JANRHH010000052.1"/>
</dbReference>
<evidence type="ECO:0000256" key="3">
    <source>
        <dbReference type="ARBA" id="ARBA00022475"/>
    </source>
</evidence>
<dbReference type="SUPFAM" id="SSF103473">
    <property type="entry name" value="MFS general substrate transporter"/>
    <property type="match status" value="1"/>
</dbReference>
<organism evidence="9 10">
    <name type="scientific">Polycladomyces subterraneus</name>
    <dbReference type="NCBI Taxonomy" id="1016997"/>
    <lineage>
        <taxon>Bacteria</taxon>
        <taxon>Bacillati</taxon>
        <taxon>Bacillota</taxon>
        <taxon>Bacilli</taxon>
        <taxon>Bacillales</taxon>
        <taxon>Thermoactinomycetaceae</taxon>
        <taxon>Polycladomyces</taxon>
    </lineage>
</organism>
<feature type="transmembrane region" description="Helical" evidence="7">
    <location>
        <begin position="71"/>
        <end position="93"/>
    </location>
</feature>
<evidence type="ECO:0000256" key="4">
    <source>
        <dbReference type="ARBA" id="ARBA00022692"/>
    </source>
</evidence>
<keyword evidence="2" id="KW-0813">Transport</keyword>
<feature type="domain" description="Major facilitator superfamily (MFS) profile" evidence="8">
    <location>
        <begin position="6"/>
        <end position="303"/>
    </location>
</feature>
<feature type="transmembrane region" description="Helical" evidence="7">
    <location>
        <begin position="7"/>
        <end position="27"/>
    </location>
</feature>
<comment type="caution">
    <text evidence="9">The sequence shown here is derived from an EMBL/GenBank/DDBJ whole genome shotgun (WGS) entry which is preliminary data.</text>
</comment>
<evidence type="ECO:0000313" key="9">
    <source>
        <dbReference type="EMBL" id="MDN4595194.1"/>
    </source>
</evidence>
<proteinExistence type="predicted"/>
<evidence type="ECO:0000256" key="1">
    <source>
        <dbReference type="ARBA" id="ARBA00004651"/>
    </source>
</evidence>
<evidence type="ECO:0000256" key="2">
    <source>
        <dbReference type="ARBA" id="ARBA00022448"/>
    </source>
</evidence>
<feature type="transmembrane region" description="Helical" evidence="7">
    <location>
        <begin position="217"/>
        <end position="240"/>
    </location>
</feature>
<dbReference type="PANTHER" id="PTHR43266:SF9">
    <property type="entry name" value="PERMEASE, MAJOR FACILITATOR SUPERFAMILY-RELATED"/>
    <property type="match status" value="1"/>
</dbReference>
<accession>A0ABT8IQW2</accession>
<keyword evidence="10" id="KW-1185">Reference proteome</keyword>
<evidence type="ECO:0000313" key="10">
    <source>
        <dbReference type="Proteomes" id="UP001174196"/>
    </source>
</evidence>
<evidence type="ECO:0000259" key="8">
    <source>
        <dbReference type="PROSITE" id="PS50850"/>
    </source>
</evidence>
<dbReference type="Pfam" id="PF07690">
    <property type="entry name" value="MFS_1"/>
    <property type="match status" value="1"/>
</dbReference>
<keyword evidence="3" id="KW-1003">Cell membrane</keyword>
<dbReference type="PROSITE" id="PS50850">
    <property type="entry name" value="MFS"/>
    <property type="match status" value="1"/>
</dbReference>
<feature type="transmembrane region" description="Helical" evidence="7">
    <location>
        <begin position="279"/>
        <end position="299"/>
    </location>
</feature>
<dbReference type="InterPro" id="IPR011701">
    <property type="entry name" value="MFS"/>
</dbReference>
<feature type="transmembrane region" description="Helical" evidence="7">
    <location>
        <begin position="252"/>
        <end position="272"/>
    </location>
</feature>
<dbReference type="PANTHER" id="PTHR43266">
    <property type="entry name" value="MACROLIDE-EFFLUX PROTEIN"/>
    <property type="match status" value="1"/>
</dbReference>
<keyword evidence="4 7" id="KW-0812">Transmembrane</keyword>
<dbReference type="CDD" id="cd06173">
    <property type="entry name" value="MFS_MefA_like"/>
    <property type="match status" value="1"/>
</dbReference>
<reference evidence="9" key="1">
    <citation type="submission" date="2022-08" db="EMBL/GenBank/DDBJ databases">
        <title>Polycladomyces zharkentsis sp. nov., a novel thermophilic CMC and starch-degrading bacterium isolated from a geothermal spring in Kazakhstan.</title>
        <authorList>
            <person name="Mashzhan A."/>
            <person name="Kistaubaeva A."/>
            <person name="Javier-Lopez R."/>
            <person name="Birkeland N.-K."/>
        </authorList>
    </citation>
    <scope>NUCLEOTIDE SEQUENCE</scope>
    <source>
        <strain evidence="9">KSR 13</strain>
    </source>
</reference>
<name>A0ABT8IQW2_9BACL</name>